<dbReference type="OrthoDB" id="9804026at2"/>
<dbReference type="Gene3D" id="3.40.630.30">
    <property type="match status" value="1"/>
</dbReference>
<evidence type="ECO:0000256" key="4">
    <source>
        <dbReference type="ARBA" id="ARBA00023315"/>
    </source>
</evidence>
<dbReference type="PANTHER" id="PTHR43420">
    <property type="entry name" value="ACETYLTRANSFERASE"/>
    <property type="match status" value="1"/>
</dbReference>
<reference evidence="8" key="1">
    <citation type="submission" date="2011-03" db="EMBL/GenBank/DDBJ databases">
        <title>Draft genome sequence of Brevundimonas diminuta.</title>
        <authorList>
            <person name="Brown P.J.B."/>
            <person name="Buechlein A."/>
            <person name="Hemmerich C."/>
            <person name="Brun Y.V."/>
        </authorList>
    </citation>
    <scope>NUCLEOTIDE SEQUENCE [LARGE SCALE GENOMIC DNA]</scope>
    <source>
        <strain evidence="8">C19</strain>
    </source>
</reference>
<protein>
    <recommendedName>
        <fullName evidence="5">[Ribosomal protein bS18]-alanine N-acetyltransferase</fullName>
        <ecNumber evidence="5">2.3.1.266</ecNumber>
    </recommendedName>
</protein>
<keyword evidence="4 7" id="KW-0012">Acyltransferase</keyword>
<comment type="similarity">
    <text evidence="1 5">Belongs to the acetyltransferase family. RimI subfamily.</text>
</comment>
<dbReference type="SUPFAM" id="SSF55729">
    <property type="entry name" value="Acyl-CoA N-acyltransferases (Nat)"/>
    <property type="match status" value="1"/>
</dbReference>
<keyword evidence="8" id="KW-1185">Reference proteome</keyword>
<evidence type="ECO:0000313" key="7">
    <source>
        <dbReference type="EMBL" id="EGF91998.1"/>
    </source>
</evidence>
<dbReference type="InterPro" id="IPR016181">
    <property type="entry name" value="Acyl_CoA_acyltransferase"/>
</dbReference>
<dbReference type="PROSITE" id="PS51186">
    <property type="entry name" value="GNAT"/>
    <property type="match status" value="1"/>
</dbReference>
<dbReference type="InterPro" id="IPR050680">
    <property type="entry name" value="YpeA/RimI_acetyltransf"/>
</dbReference>
<sequence>MTAIRQLNAPCTQLEQIHSRCFDYGWSAGVFADLLIKPHHRTYVFEADGDVVSFVVMAVVEGEGEILTIATDPSYQHKGLARMLMVQVIAALRAEGAESLFLECATDNAYALRLYESCGFKRAGRRKAYYSRKEGEPVDAHILRLALH</sequence>
<name>F4QJP7_9CAUL</name>
<dbReference type="PANTHER" id="PTHR43420:SF44">
    <property type="entry name" value="ACETYLTRANSFERASE YPEA"/>
    <property type="match status" value="1"/>
</dbReference>
<evidence type="ECO:0000256" key="2">
    <source>
        <dbReference type="ARBA" id="ARBA00022490"/>
    </source>
</evidence>
<dbReference type="InterPro" id="IPR000182">
    <property type="entry name" value="GNAT_dom"/>
</dbReference>
<proteinExistence type="inferred from homology"/>
<dbReference type="Proteomes" id="UP000006512">
    <property type="component" value="Unassembled WGS sequence"/>
</dbReference>
<dbReference type="eggNOG" id="COG0456">
    <property type="taxonomic scope" value="Bacteria"/>
</dbReference>
<dbReference type="InterPro" id="IPR006464">
    <property type="entry name" value="AcTrfase_RimI/Ard1"/>
</dbReference>
<evidence type="ECO:0000256" key="3">
    <source>
        <dbReference type="ARBA" id="ARBA00022679"/>
    </source>
</evidence>
<evidence type="ECO:0000256" key="1">
    <source>
        <dbReference type="ARBA" id="ARBA00005395"/>
    </source>
</evidence>
<dbReference type="RefSeq" id="WP_006271167.1">
    <property type="nucleotide sequence ID" value="NZ_GL883077.1"/>
</dbReference>
<dbReference type="GO" id="GO:0005737">
    <property type="term" value="C:cytoplasm"/>
    <property type="evidence" value="ECO:0007669"/>
    <property type="project" value="UniProtKB-SubCell"/>
</dbReference>
<accession>F4QJP7</accession>
<dbReference type="CDD" id="cd04301">
    <property type="entry name" value="NAT_SF"/>
    <property type="match status" value="1"/>
</dbReference>
<dbReference type="EMBL" id="GL883077">
    <property type="protein sequence ID" value="EGF91998.1"/>
    <property type="molecule type" value="Genomic_DNA"/>
</dbReference>
<gene>
    <name evidence="7" type="primary">rimI</name>
    <name evidence="7" type="ORF">ABI_04300</name>
</gene>
<dbReference type="AlphaFoldDB" id="F4QJP7"/>
<dbReference type="STRING" id="715226.ABI_04300"/>
<comment type="catalytic activity">
    <reaction evidence="5">
        <text>N-terminal L-alanyl-[ribosomal protein bS18] + acetyl-CoA = N-terminal N(alpha)-acetyl-L-alanyl-[ribosomal protein bS18] + CoA + H(+)</text>
        <dbReference type="Rhea" id="RHEA:43756"/>
        <dbReference type="Rhea" id="RHEA-COMP:10676"/>
        <dbReference type="Rhea" id="RHEA-COMP:10677"/>
        <dbReference type="ChEBI" id="CHEBI:15378"/>
        <dbReference type="ChEBI" id="CHEBI:57287"/>
        <dbReference type="ChEBI" id="CHEBI:57288"/>
        <dbReference type="ChEBI" id="CHEBI:64718"/>
        <dbReference type="ChEBI" id="CHEBI:83683"/>
        <dbReference type="EC" id="2.3.1.266"/>
    </reaction>
</comment>
<evidence type="ECO:0000313" key="8">
    <source>
        <dbReference type="Proteomes" id="UP000006512"/>
    </source>
</evidence>
<evidence type="ECO:0000259" key="6">
    <source>
        <dbReference type="PROSITE" id="PS51186"/>
    </source>
</evidence>
<dbReference type="GO" id="GO:0008999">
    <property type="term" value="F:protein-N-terminal-alanine acetyltransferase activity"/>
    <property type="evidence" value="ECO:0007669"/>
    <property type="project" value="UniProtKB-EC"/>
</dbReference>
<dbReference type="Pfam" id="PF00583">
    <property type="entry name" value="Acetyltransf_1"/>
    <property type="match status" value="1"/>
</dbReference>
<dbReference type="EC" id="2.3.1.266" evidence="5"/>
<evidence type="ECO:0000256" key="5">
    <source>
        <dbReference type="RuleBase" id="RU363094"/>
    </source>
</evidence>
<organism evidence="7 8">
    <name type="scientific">Asticcacaulis biprosthecium C19</name>
    <dbReference type="NCBI Taxonomy" id="715226"/>
    <lineage>
        <taxon>Bacteria</taxon>
        <taxon>Pseudomonadati</taxon>
        <taxon>Pseudomonadota</taxon>
        <taxon>Alphaproteobacteria</taxon>
        <taxon>Caulobacterales</taxon>
        <taxon>Caulobacteraceae</taxon>
        <taxon>Asticcacaulis</taxon>
    </lineage>
</organism>
<dbReference type="HOGENOM" id="CLU_013985_23_2_5"/>
<keyword evidence="2 5" id="KW-0963">Cytoplasm</keyword>
<dbReference type="NCBIfam" id="TIGR01575">
    <property type="entry name" value="rimI"/>
    <property type="match status" value="1"/>
</dbReference>
<comment type="subcellular location">
    <subcellularLocation>
        <location evidence="5">Cytoplasm</location>
    </subcellularLocation>
</comment>
<comment type="function">
    <text evidence="5">Acetylates the N-terminal alanine of ribosomal protein bS18.</text>
</comment>
<feature type="domain" description="N-acetyltransferase" evidence="6">
    <location>
        <begin position="2"/>
        <end position="139"/>
    </location>
</feature>
<keyword evidence="3 7" id="KW-0808">Transferase</keyword>